<name>A0ABR2TZZ4_9ROSI</name>
<evidence type="ECO:0000313" key="2">
    <source>
        <dbReference type="Proteomes" id="UP001396334"/>
    </source>
</evidence>
<dbReference type="EMBL" id="JBBPBN010000003">
    <property type="protein sequence ID" value="KAK9042802.1"/>
    <property type="molecule type" value="Genomic_DNA"/>
</dbReference>
<protein>
    <submittedName>
        <fullName evidence="1">Uncharacterized protein</fullName>
    </submittedName>
</protein>
<proteinExistence type="predicted"/>
<accession>A0ABR2TZZ4</accession>
<evidence type="ECO:0000313" key="1">
    <source>
        <dbReference type="EMBL" id="KAK9042802.1"/>
    </source>
</evidence>
<comment type="caution">
    <text evidence="1">The sequence shown here is derived from an EMBL/GenBank/DDBJ whole genome shotgun (WGS) entry which is preliminary data.</text>
</comment>
<reference evidence="1 2" key="1">
    <citation type="journal article" date="2024" name="G3 (Bethesda)">
        <title>Genome assembly of Hibiscus sabdariffa L. provides insights into metabolisms of medicinal natural products.</title>
        <authorList>
            <person name="Kim T."/>
        </authorList>
    </citation>
    <scope>NUCLEOTIDE SEQUENCE [LARGE SCALE GENOMIC DNA]</scope>
    <source>
        <strain evidence="1">TK-2024</strain>
        <tissue evidence="1">Old leaves</tissue>
    </source>
</reference>
<organism evidence="1 2">
    <name type="scientific">Hibiscus sabdariffa</name>
    <name type="common">roselle</name>
    <dbReference type="NCBI Taxonomy" id="183260"/>
    <lineage>
        <taxon>Eukaryota</taxon>
        <taxon>Viridiplantae</taxon>
        <taxon>Streptophyta</taxon>
        <taxon>Embryophyta</taxon>
        <taxon>Tracheophyta</taxon>
        <taxon>Spermatophyta</taxon>
        <taxon>Magnoliopsida</taxon>
        <taxon>eudicotyledons</taxon>
        <taxon>Gunneridae</taxon>
        <taxon>Pentapetalae</taxon>
        <taxon>rosids</taxon>
        <taxon>malvids</taxon>
        <taxon>Malvales</taxon>
        <taxon>Malvaceae</taxon>
        <taxon>Malvoideae</taxon>
        <taxon>Hibiscus</taxon>
    </lineage>
</organism>
<sequence length="125" mass="13688">MSSCFALFFPNFRSASKLREKAEASSIAENRFDRVSNGIADALKDHEDILEMGAAVEIRPDHAYHHFPIAVEVVAGRFALLSAHSSAPELPSMIGIAFLSLAHSKTPSFKNELICIPKYAKKSAK</sequence>
<gene>
    <name evidence="1" type="ORF">V6N11_071159</name>
</gene>
<keyword evidence="2" id="KW-1185">Reference proteome</keyword>
<dbReference type="Proteomes" id="UP001396334">
    <property type="component" value="Unassembled WGS sequence"/>
</dbReference>